<proteinExistence type="predicted"/>
<dbReference type="Proteomes" id="UP000729290">
    <property type="component" value="Unassembled WGS sequence"/>
</dbReference>
<name>A0ABS2G9C4_9FIRM</name>
<evidence type="ECO:0008006" key="3">
    <source>
        <dbReference type="Google" id="ProtNLM"/>
    </source>
</evidence>
<sequence length="189" mass="22454">MENRYEKYVPPMLLEYAQFRKLAELEGGILEEEAQAKAETEQSQWILTSCREGLLRRAAFMGLRVEPEEEIEKMRERVLSYWSSRTPYTYFMVLDWLDGYCGETGYQAEIRYDQYLLKIVLRLAEKEKRAAVYEWLRSRIPANIVLEVLLDVNPHRKVGWLTHGQLKQSGWTYGQIPYEDLAAYERKKE</sequence>
<comment type="caution">
    <text evidence="1">The sequence shown here is derived from an EMBL/GenBank/DDBJ whole genome shotgun (WGS) entry which is preliminary data.</text>
</comment>
<evidence type="ECO:0000313" key="1">
    <source>
        <dbReference type="EMBL" id="MBM6877099.1"/>
    </source>
</evidence>
<dbReference type="Pfam" id="PF10076">
    <property type="entry name" value="Phage_Mu_Gp48"/>
    <property type="match status" value="1"/>
</dbReference>
<organism evidence="1 2">
    <name type="scientific">Anaerotignum lactatifermentans</name>
    <dbReference type="NCBI Taxonomy" id="160404"/>
    <lineage>
        <taxon>Bacteria</taxon>
        <taxon>Bacillati</taxon>
        <taxon>Bacillota</taxon>
        <taxon>Clostridia</taxon>
        <taxon>Lachnospirales</taxon>
        <taxon>Anaerotignaceae</taxon>
        <taxon>Anaerotignum</taxon>
    </lineage>
</organism>
<dbReference type="RefSeq" id="WP_205133015.1">
    <property type="nucleotide sequence ID" value="NZ_JACSNT010000003.1"/>
</dbReference>
<gene>
    <name evidence="1" type="ORF">H9X83_02850</name>
</gene>
<evidence type="ECO:0000313" key="2">
    <source>
        <dbReference type="Proteomes" id="UP000729290"/>
    </source>
</evidence>
<reference evidence="1 2" key="1">
    <citation type="journal article" date="2021" name="Sci. Rep.">
        <title>The distribution of antibiotic resistance genes in chicken gut microbiota commensals.</title>
        <authorList>
            <person name="Juricova H."/>
            <person name="Matiasovicova J."/>
            <person name="Kubasova T."/>
            <person name="Cejkova D."/>
            <person name="Rychlik I."/>
        </authorList>
    </citation>
    <scope>NUCLEOTIDE SEQUENCE [LARGE SCALE GENOMIC DNA]</scope>
    <source>
        <strain evidence="1 2">An431b</strain>
    </source>
</reference>
<dbReference type="EMBL" id="JACSNV010000003">
    <property type="protein sequence ID" value="MBM6877099.1"/>
    <property type="molecule type" value="Genomic_DNA"/>
</dbReference>
<accession>A0ABS2G9C4</accession>
<protein>
    <recommendedName>
        <fullName evidence="3">DUF2313 domain-containing protein</fullName>
    </recommendedName>
</protein>
<dbReference type="InterPro" id="IPR018755">
    <property type="entry name" value="Phage_Mu_Gp48"/>
</dbReference>
<keyword evidence="2" id="KW-1185">Reference proteome</keyword>